<dbReference type="PRINTS" id="PR00377">
    <property type="entry name" value="IMPHPHTASES"/>
</dbReference>
<dbReference type="InterPro" id="IPR000760">
    <property type="entry name" value="Inositol_monophosphatase-like"/>
</dbReference>
<sequence>MDRLDFSIKLLRKVGHLLMIHWGRVDNVEKKTGFKDIVTEIDREAQRMIVDEIRKFFPDENIMAEEGIFEKGDRLWIIDPIDGTINFVHGLPNFSISLAYVENGEVKMGVVHAPALNETLYAEEGSGAFFNGERIRVSENASLEECVGSTGSYVDFTGKFIERMEKRTRRIRILGSAALNAAYVGAGRVDFFVTWRINPWDIAAGLIIVKEAGGMVTDFSGKEANAFSKNFIFSNGLIHDEVLKVVNEVVEEIGGK</sequence>
<evidence type="ECO:0000256" key="4">
    <source>
        <dbReference type="ARBA" id="ARBA00022842"/>
    </source>
</evidence>
<dbReference type="GO" id="GO:0046872">
    <property type="term" value="F:metal ion binding"/>
    <property type="evidence" value="ECO:0007669"/>
    <property type="project" value="UniProtKB-KW"/>
</dbReference>
<dbReference type="CDD" id="cd01637">
    <property type="entry name" value="IMPase_like"/>
    <property type="match status" value="1"/>
</dbReference>
<dbReference type="PANTHER" id="PTHR20854:SF4">
    <property type="entry name" value="INOSITOL-1-MONOPHOSPHATASE-RELATED"/>
    <property type="match status" value="1"/>
</dbReference>
<keyword evidence="4 5" id="KW-0460">Magnesium</keyword>
<evidence type="ECO:0000256" key="3">
    <source>
        <dbReference type="ARBA" id="ARBA00022801"/>
    </source>
</evidence>
<dbReference type="PROSITE" id="PS00630">
    <property type="entry name" value="IMP_2"/>
    <property type="match status" value="1"/>
</dbReference>
<keyword evidence="3" id="KW-0378">Hydrolase</keyword>
<dbReference type="GO" id="GO:0046854">
    <property type="term" value="P:phosphatidylinositol phosphate biosynthetic process"/>
    <property type="evidence" value="ECO:0007669"/>
    <property type="project" value="InterPro"/>
</dbReference>
<feature type="binding site" evidence="5">
    <location>
        <position position="201"/>
    </location>
    <ligand>
        <name>Mg(2+)</name>
        <dbReference type="ChEBI" id="CHEBI:18420"/>
        <label>1</label>
        <note>catalytic</note>
    </ligand>
</feature>
<evidence type="ECO:0000256" key="2">
    <source>
        <dbReference type="ARBA" id="ARBA00022723"/>
    </source>
</evidence>
<protein>
    <submittedName>
        <fullName evidence="6">Inositol-1-monophosphatase</fullName>
    </submittedName>
</protein>
<feature type="binding site" evidence="5">
    <location>
        <position position="82"/>
    </location>
    <ligand>
        <name>Mg(2+)</name>
        <dbReference type="ChEBI" id="CHEBI:18420"/>
        <label>1</label>
        <note>catalytic</note>
    </ligand>
</feature>
<comment type="caution">
    <text evidence="6">The sequence shown here is derived from an EMBL/GenBank/DDBJ whole genome shotgun (WGS) entry which is preliminary data.</text>
</comment>
<dbReference type="InterPro" id="IPR020550">
    <property type="entry name" value="Inositol_monophosphatase_CS"/>
</dbReference>
<dbReference type="SUPFAM" id="SSF56655">
    <property type="entry name" value="Carbohydrate phosphatase"/>
    <property type="match status" value="1"/>
</dbReference>
<dbReference type="InterPro" id="IPR020583">
    <property type="entry name" value="Inositol_monoP_metal-BS"/>
</dbReference>
<dbReference type="Gene3D" id="3.40.190.80">
    <property type="match status" value="1"/>
</dbReference>
<proteinExistence type="predicted"/>
<dbReference type="GO" id="GO:0006020">
    <property type="term" value="P:inositol metabolic process"/>
    <property type="evidence" value="ECO:0007669"/>
    <property type="project" value="TreeGrafter"/>
</dbReference>
<name>A0A117L3B7_9THEM</name>
<dbReference type="EMBL" id="LGFG01000003">
    <property type="protein sequence ID" value="KUK23813.1"/>
    <property type="molecule type" value="Genomic_DNA"/>
</dbReference>
<dbReference type="PATRIC" id="fig|93930.3.peg.574"/>
<feature type="binding site" evidence="5">
    <location>
        <position position="79"/>
    </location>
    <ligand>
        <name>Mg(2+)</name>
        <dbReference type="ChEBI" id="CHEBI:18420"/>
        <label>1</label>
        <note>catalytic</note>
    </ligand>
</feature>
<dbReference type="FunFam" id="3.30.540.10:FF:000003">
    <property type="entry name" value="Inositol-1-monophosphatase"/>
    <property type="match status" value="1"/>
</dbReference>
<dbReference type="GO" id="GO:0007165">
    <property type="term" value="P:signal transduction"/>
    <property type="evidence" value="ECO:0007669"/>
    <property type="project" value="TreeGrafter"/>
</dbReference>
<gene>
    <name evidence="6" type="ORF">XD57_0109</name>
</gene>
<dbReference type="Gene3D" id="3.30.540.10">
    <property type="entry name" value="Fructose-1,6-Bisphosphatase, subunit A, domain 1"/>
    <property type="match status" value="1"/>
</dbReference>
<comment type="cofactor">
    <cofactor evidence="1 5">
        <name>Mg(2+)</name>
        <dbReference type="ChEBI" id="CHEBI:18420"/>
    </cofactor>
</comment>
<feature type="binding site" evidence="5">
    <location>
        <position position="65"/>
    </location>
    <ligand>
        <name>Mg(2+)</name>
        <dbReference type="ChEBI" id="CHEBI:18420"/>
        <label>1</label>
        <note>catalytic</note>
    </ligand>
</feature>
<feature type="binding site" evidence="5">
    <location>
        <position position="81"/>
    </location>
    <ligand>
        <name>Mg(2+)</name>
        <dbReference type="ChEBI" id="CHEBI:18420"/>
        <label>1</label>
        <note>catalytic</note>
    </ligand>
</feature>
<reference evidence="6 7" key="1">
    <citation type="journal article" date="2015" name="MBio">
        <title>Genome-Resolved Metagenomic Analysis Reveals Roles for Candidate Phyla and Other Microbial Community Members in Biogeochemical Transformations in Oil Reservoirs.</title>
        <authorList>
            <person name="Hu P."/>
            <person name="Tom L."/>
            <person name="Singh A."/>
            <person name="Thomas B.C."/>
            <person name="Baker B.J."/>
            <person name="Piceno Y.M."/>
            <person name="Andersen G.L."/>
            <person name="Banfield J.F."/>
        </authorList>
    </citation>
    <scope>NUCLEOTIDE SEQUENCE [LARGE SCALE GENOMIC DNA]</scope>
    <source>
        <strain evidence="6">46_26</strain>
    </source>
</reference>
<evidence type="ECO:0000256" key="1">
    <source>
        <dbReference type="ARBA" id="ARBA00001946"/>
    </source>
</evidence>
<keyword evidence="2 5" id="KW-0479">Metal-binding</keyword>
<dbReference type="PANTHER" id="PTHR20854">
    <property type="entry name" value="INOSITOL MONOPHOSPHATASE"/>
    <property type="match status" value="1"/>
</dbReference>
<dbReference type="Pfam" id="PF00459">
    <property type="entry name" value="Inositol_P"/>
    <property type="match status" value="1"/>
</dbReference>
<dbReference type="PROSITE" id="PS00629">
    <property type="entry name" value="IMP_1"/>
    <property type="match status" value="1"/>
</dbReference>
<evidence type="ECO:0000256" key="5">
    <source>
        <dbReference type="PIRSR" id="PIRSR600760-2"/>
    </source>
</evidence>
<dbReference type="AlphaFoldDB" id="A0A117L3B7"/>
<dbReference type="Proteomes" id="UP000058636">
    <property type="component" value="Unassembled WGS sequence"/>
</dbReference>
<accession>A0A117L3B7</accession>
<dbReference type="GO" id="GO:0008934">
    <property type="term" value="F:inositol monophosphate 1-phosphatase activity"/>
    <property type="evidence" value="ECO:0007669"/>
    <property type="project" value="TreeGrafter"/>
</dbReference>
<evidence type="ECO:0000313" key="6">
    <source>
        <dbReference type="EMBL" id="KUK23813.1"/>
    </source>
</evidence>
<evidence type="ECO:0000313" key="7">
    <source>
        <dbReference type="Proteomes" id="UP000058636"/>
    </source>
</evidence>
<organism evidence="6 7">
    <name type="scientific">Thermotoga petrophila</name>
    <dbReference type="NCBI Taxonomy" id="93929"/>
    <lineage>
        <taxon>Bacteria</taxon>
        <taxon>Thermotogati</taxon>
        <taxon>Thermotogota</taxon>
        <taxon>Thermotogae</taxon>
        <taxon>Thermotogales</taxon>
        <taxon>Thermotogaceae</taxon>
        <taxon>Thermotoga</taxon>
    </lineage>
</organism>